<comment type="caution">
    <text evidence="3">The sequence shown here is derived from an EMBL/GenBank/DDBJ whole genome shotgun (WGS) entry which is preliminary data.</text>
</comment>
<evidence type="ECO:0000259" key="2">
    <source>
        <dbReference type="Pfam" id="PF18935"/>
    </source>
</evidence>
<evidence type="ECO:0000313" key="4">
    <source>
        <dbReference type="Proteomes" id="UP000304900"/>
    </source>
</evidence>
<reference evidence="3 4" key="1">
    <citation type="submission" date="2019-05" db="EMBL/GenBank/DDBJ databases">
        <title>Dyadobacter AR-3-8 sp. nov., isolated from arctic soil.</title>
        <authorList>
            <person name="Chaudhary D.K."/>
        </authorList>
    </citation>
    <scope>NUCLEOTIDE SEQUENCE [LARGE SCALE GENOMIC DNA]</scope>
    <source>
        <strain evidence="3 4">AR-3-8</strain>
    </source>
</reference>
<organism evidence="3 4">
    <name type="scientific">Dyadobacter frigoris</name>
    <dbReference type="NCBI Taxonomy" id="2576211"/>
    <lineage>
        <taxon>Bacteria</taxon>
        <taxon>Pseudomonadati</taxon>
        <taxon>Bacteroidota</taxon>
        <taxon>Cytophagia</taxon>
        <taxon>Cytophagales</taxon>
        <taxon>Spirosomataceae</taxon>
        <taxon>Dyadobacter</taxon>
    </lineage>
</organism>
<sequence>MKKCVLLWMIFLSSNHLFAQEWKKDSISKKTSIENKDSLHPGVLSGSDSSKKNKTKFVPIPKKAALFAAISPAGGQIYNRDYWKVPLVLAALAGGTWTAVYWRVRYQDFLAGYRSFYDLSDPDSKTYGQLKDGLNADSQLPVFYRGGILNGERDEARLYNINQVKKVKDDYRRYFETSVVVTAAIYVLAIIEANVAAHLKTFDISDDISFHIEPKMSQPLVKQPVPGIRLVFSFR</sequence>
<keyword evidence="1" id="KW-0732">Signal</keyword>
<dbReference type="Proteomes" id="UP000304900">
    <property type="component" value="Unassembled WGS sequence"/>
</dbReference>
<dbReference type="Pfam" id="PF18935">
    <property type="entry name" value="DUF5683"/>
    <property type="match status" value="1"/>
</dbReference>
<dbReference type="RefSeq" id="WP_137339510.1">
    <property type="nucleotide sequence ID" value="NZ_BSQH01000002.1"/>
</dbReference>
<name>A0A4V6BJ56_9BACT</name>
<evidence type="ECO:0000313" key="3">
    <source>
        <dbReference type="EMBL" id="TKT92783.1"/>
    </source>
</evidence>
<feature type="chain" id="PRO_5020479589" description="DUF5683 domain-containing protein" evidence="1">
    <location>
        <begin position="20"/>
        <end position="235"/>
    </location>
</feature>
<dbReference type="EMBL" id="SZVO01000003">
    <property type="protein sequence ID" value="TKT92783.1"/>
    <property type="molecule type" value="Genomic_DNA"/>
</dbReference>
<dbReference type="InterPro" id="IPR043738">
    <property type="entry name" value="DUF5683"/>
</dbReference>
<feature type="domain" description="DUF5683" evidence="2">
    <location>
        <begin position="59"/>
        <end position="234"/>
    </location>
</feature>
<proteinExistence type="predicted"/>
<dbReference type="OrthoDB" id="9813910at2"/>
<dbReference type="AlphaFoldDB" id="A0A4V6BJ56"/>
<protein>
    <recommendedName>
        <fullName evidence="2">DUF5683 domain-containing protein</fullName>
    </recommendedName>
</protein>
<accession>A0A4V6BJ56</accession>
<feature type="signal peptide" evidence="1">
    <location>
        <begin position="1"/>
        <end position="19"/>
    </location>
</feature>
<gene>
    <name evidence="3" type="ORF">FDK13_08240</name>
</gene>
<keyword evidence="4" id="KW-1185">Reference proteome</keyword>
<evidence type="ECO:0000256" key="1">
    <source>
        <dbReference type="SAM" id="SignalP"/>
    </source>
</evidence>